<feature type="transmembrane region" description="Helical" evidence="8">
    <location>
        <begin position="247"/>
        <end position="267"/>
    </location>
</feature>
<keyword evidence="4" id="KW-1003">Cell membrane</keyword>
<feature type="transmembrane region" description="Helical" evidence="8">
    <location>
        <begin position="120"/>
        <end position="141"/>
    </location>
</feature>
<dbReference type="GO" id="GO:0005886">
    <property type="term" value="C:plasma membrane"/>
    <property type="evidence" value="ECO:0007669"/>
    <property type="project" value="UniProtKB-SubCell"/>
</dbReference>
<evidence type="ECO:0000256" key="5">
    <source>
        <dbReference type="ARBA" id="ARBA00022692"/>
    </source>
</evidence>
<feature type="transmembrane region" description="Helical" evidence="8">
    <location>
        <begin position="279"/>
        <end position="299"/>
    </location>
</feature>
<dbReference type="Pfam" id="PF03547">
    <property type="entry name" value="Mem_trans"/>
    <property type="match status" value="1"/>
</dbReference>
<protein>
    <recommendedName>
        <fullName evidence="11">Transporter</fullName>
    </recommendedName>
</protein>
<reference evidence="9 10" key="1">
    <citation type="journal article" date="2016" name="Sci. Rep.">
        <title>Complete genome sequence and transcriptomic analysis of a novel marine strain Bacillus weihaiensis reveals the mechanism of brown algae degradation.</title>
        <authorList>
            <person name="Zhu Y."/>
            <person name="Chen P."/>
            <person name="Bao Y."/>
            <person name="Men Y."/>
            <person name="Zeng Y."/>
            <person name="Yang J."/>
            <person name="Sun J."/>
            <person name="Sun Y."/>
        </authorList>
    </citation>
    <scope>NUCLEOTIDE SEQUENCE [LARGE SCALE GENOMIC DNA]</scope>
    <source>
        <strain evidence="9 10">Alg07</strain>
    </source>
</reference>
<keyword evidence="6 8" id="KW-1133">Transmembrane helix</keyword>
<evidence type="ECO:0000313" key="10">
    <source>
        <dbReference type="Proteomes" id="UP000181936"/>
    </source>
</evidence>
<dbReference type="InterPro" id="IPR004776">
    <property type="entry name" value="Mem_transp_PIN-like"/>
</dbReference>
<evidence type="ECO:0000256" key="3">
    <source>
        <dbReference type="ARBA" id="ARBA00022448"/>
    </source>
</evidence>
<feature type="transmembrane region" description="Helical" evidence="8">
    <location>
        <begin position="90"/>
        <end position="114"/>
    </location>
</feature>
<dbReference type="Proteomes" id="UP000181936">
    <property type="component" value="Chromosome"/>
</dbReference>
<comment type="similarity">
    <text evidence="2">Belongs to the auxin efflux carrier (TC 2.A.69) family.</text>
</comment>
<feature type="transmembrane region" description="Helical" evidence="8">
    <location>
        <begin position="57"/>
        <end position="78"/>
    </location>
</feature>
<evidence type="ECO:0000256" key="6">
    <source>
        <dbReference type="ARBA" id="ARBA00022989"/>
    </source>
</evidence>
<dbReference type="GO" id="GO:0055085">
    <property type="term" value="P:transmembrane transport"/>
    <property type="evidence" value="ECO:0007669"/>
    <property type="project" value="InterPro"/>
</dbReference>
<comment type="subcellular location">
    <subcellularLocation>
        <location evidence="1">Cell membrane</location>
        <topology evidence="1">Multi-pass membrane protein</topology>
    </subcellularLocation>
</comment>
<keyword evidence="5 8" id="KW-0812">Transmembrane</keyword>
<feature type="transmembrane region" description="Helical" evidence="8">
    <location>
        <begin position="219"/>
        <end position="241"/>
    </location>
</feature>
<name>A0A1L3MRN2_9BACI</name>
<dbReference type="Gene3D" id="1.20.1530.20">
    <property type="match status" value="1"/>
</dbReference>
<dbReference type="AlphaFoldDB" id="A0A1L3MRN2"/>
<evidence type="ECO:0000313" key="9">
    <source>
        <dbReference type="EMBL" id="APH04924.1"/>
    </source>
</evidence>
<dbReference type="PANTHER" id="PTHR36838">
    <property type="entry name" value="AUXIN EFFLUX CARRIER FAMILY PROTEIN"/>
    <property type="match status" value="1"/>
</dbReference>
<keyword evidence="7 8" id="KW-0472">Membrane</keyword>
<accession>A0A1L3MRN2</accession>
<evidence type="ECO:0000256" key="4">
    <source>
        <dbReference type="ARBA" id="ARBA00022475"/>
    </source>
</evidence>
<evidence type="ECO:0000256" key="1">
    <source>
        <dbReference type="ARBA" id="ARBA00004651"/>
    </source>
</evidence>
<evidence type="ECO:0000256" key="7">
    <source>
        <dbReference type="ARBA" id="ARBA00023136"/>
    </source>
</evidence>
<feature type="transmembrane region" description="Helical" evidence="8">
    <location>
        <begin position="6"/>
        <end position="22"/>
    </location>
</feature>
<organism evidence="9 10">
    <name type="scientific">Bacillus weihaiensis</name>
    <dbReference type="NCBI Taxonomy" id="1547283"/>
    <lineage>
        <taxon>Bacteria</taxon>
        <taxon>Bacillati</taxon>
        <taxon>Bacillota</taxon>
        <taxon>Bacilli</taxon>
        <taxon>Bacillales</taxon>
        <taxon>Bacillaceae</taxon>
        <taxon>Bacillus</taxon>
    </lineage>
</organism>
<feature type="transmembrane region" description="Helical" evidence="8">
    <location>
        <begin position="162"/>
        <end position="183"/>
    </location>
</feature>
<dbReference type="RefSeq" id="WP_072579719.1">
    <property type="nucleotide sequence ID" value="NZ_CP016020.1"/>
</dbReference>
<dbReference type="KEGG" id="bwh:A9C19_09270"/>
<evidence type="ECO:0000256" key="2">
    <source>
        <dbReference type="ARBA" id="ARBA00010145"/>
    </source>
</evidence>
<sequence>MHFILIVLPAFIIFAVGYIGQKKIGFDRKSLSQAALYLMTPFLAFRTFYTNELTMDYVYILSFCTLLCFLLIFVVIVYTKVARISYSKRAAYILSGVFMNSGNYGVPIILFAFGGIGFNYAVIMMVIQSFLMNTIGLYYAGRGSSATFSVKESMVTIFKMPIIYGAFAGLLGQLVPLPIPEFFMQATDLIANATIPTVMLVLGMQLASIKRSNVKVKDIGFILLMRTFLSPLIAILIIHLLSLEGMLANVLIILSAMPTAANTTMYAMQFDTEPDLVSYSTLVTTILSIITVPIMLMIFS</sequence>
<keyword evidence="10" id="KW-1185">Reference proteome</keyword>
<dbReference type="EMBL" id="CP016020">
    <property type="protein sequence ID" value="APH04924.1"/>
    <property type="molecule type" value="Genomic_DNA"/>
</dbReference>
<proteinExistence type="inferred from homology"/>
<dbReference type="PANTHER" id="PTHR36838:SF1">
    <property type="entry name" value="SLR1864 PROTEIN"/>
    <property type="match status" value="1"/>
</dbReference>
<evidence type="ECO:0008006" key="11">
    <source>
        <dbReference type="Google" id="ProtNLM"/>
    </source>
</evidence>
<dbReference type="OrthoDB" id="148377at2"/>
<keyword evidence="3" id="KW-0813">Transport</keyword>
<gene>
    <name evidence="9" type="ORF">A9C19_09270</name>
</gene>
<dbReference type="STRING" id="1547283.A9C19_09270"/>
<evidence type="ECO:0000256" key="8">
    <source>
        <dbReference type="SAM" id="Phobius"/>
    </source>
</evidence>
<dbReference type="InterPro" id="IPR038770">
    <property type="entry name" value="Na+/solute_symporter_sf"/>
</dbReference>
<feature type="transmembrane region" description="Helical" evidence="8">
    <location>
        <begin position="189"/>
        <end position="207"/>
    </location>
</feature>